<organism evidence="2 3">
    <name type="scientific">Mycolicibacterium murale</name>
    <dbReference type="NCBI Taxonomy" id="182220"/>
    <lineage>
        <taxon>Bacteria</taxon>
        <taxon>Bacillati</taxon>
        <taxon>Actinomycetota</taxon>
        <taxon>Actinomycetes</taxon>
        <taxon>Mycobacteriales</taxon>
        <taxon>Mycobacteriaceae</taxon>
        <taxon>Mycolicibacterium</taxon>
    </lineage>
</organism>
<feature type="region of interest" description="Disordered" evidence="1">
    <location>
        <begin position="1"/>
        <end position="40"/>
    </location>
</feature>
<evidence type="ECO:0000256" key="1">
    <source>
        <dbReference type="SAM" id="MobiDB-lite"/>
    </source>
</evidence>
<accession>A0A7I9WYJ4</accession>
<dbReference type="Proteomes" id="UP000465241">
    <property type="component" value="Unassembled WGS sequence"/>
</dbReference>
<dbReference type="AlphaFoldDB" id="A0A7I9WYJ4"/>
<evidence type="ECO:0000313" key="2">
    <source>
        <dbReference type="EMBL" id="GFG62450.1"/>
    </source>
</evidence>
<sequence>MARGGQHRDPQAGGVDDLAVAQGPPEPAQEAAAHRAHHRSGALHQLVDAVGVITVAVTDQHQSDAAQRRDPLDVRVVVGSGIDDHPLVAAPTLEHPRVGALEGHDTGLSHNSTEAESVTGRSCA</sequence>
<comment type="caution">
    <text evidence="2">The sequence shown here is derived from an EMBL/GenBank/DDBJ whole genome shotgun (WGS) entry which is preliminary data.</text>
</comment>
<name>A0A7I9WYJ4_9MYCO</name>
<reference evidence="2 3" key="1">
    <citation type="journal article" date="2019" name="Emerg. Microbes Infect.">
        <title>Comprehensive subspecies identification of 175 nontuberculous mycobacteria species based on 7547 genomic profiles.</title>
        <authorList>
            <person name="Matsumoto Y."/>
            <person name="Kinjo T."/>
            <person name="Motooka D."/>
            <person name="Nabeya D."/>
            <person name="Jung N."/>
            <person name="Uechi K."/>
            <person name="Horii T."/>
            <person name="Iida T."/>
            <person name="Fujita J."/>
            <person name="Nakamura S."/>
        </authorList>
    </citation>
    <scope>NUCLEOTIDE SEQUENCE [LARGE SCALE GENOMIC DNA]</scope>
    <source>
        <strain evidence="2 3">JCM 13392</strain>
    </source>
</reference>
<gene>
    <name evidence="2" type="ORF">MMUR_65860</name>
</gene>
<feature type="compositionally biased region" description="Polar residues" evidence="1">
    <location>
        <begin position="108"/>
        <end position="124"/>
    </location>
</feature>
<protein>
    <submittedName>
        <fullName evidence="2">Uncharacterized protein</fullName>
    </submittedName>
</protein>
<feature type="region of interest" description="Disordered" evidence="1">
    <location>
        <begin position="99"/>
        <end position="124"/>
    </location>
</feature>
<keyword evidence="3" id="KW-1185">Reference proteome</keyword>
<feature type="compositionally biased region" description="Basic and acidic residues" evidence="1">
    <location>
        <begin position="1"/>
        <end position="10"/>
    </location>
</feature>
<dbReference type="EMBL" id="BLKT01000003">
    <property type="protein sequence ID" value="GFG62450.1"/>
    <property type="molecule type" value="Genomic_DNA"/>
</dbReference>
<evidence type="ECO:0000313" key="3">
    <source>
        <dbReference type="Proteomes" id="UP000465241"/>
    </source>
</evidence>
<proteinExistence type="predicted"/>